<dbReference type="InterPro" id="IPR012334">
    <property type="entry name" value="Pectin_lyas_fold"/>
</dbReference>
<comment type="subcellular location">
    <subcellularLocation>
        <location evidence="1">Secreted</location>
        <location evidence="1">Cell wall</location>
    </subcellularLocation>
</comment>
<protein>
    <recommendedName>
        <fullName evidence="13">Polygalacturonase</fullName>
    </recommendedName>
</protein>
<dbReference type="InterPro" id="IPR006626">
    <property type="entry name" value="PbH1"/>
</dbReference>
<dbReference type="Gene3D" id="2.160.20.10">
    <property type="entry name" value="Single-stranded right-handed beta-helix, Pectin lyase-like"/>
    <property type="match status" value="1"/>
</dbReference>
<evidence type="ECO:0000256" key="7">
    <source>
        <dbReference type="ARBA" id="ARBA00023316"/>
    </source>
</evidence>
<feature type="signal peptide" evidence="10">
    <location>
        <begin position="1"/>
        <end position="27"/>
    </location>
</feature>
<feature type="chain" id="PRO_5027047875" description="Polygalacturonase" evidence="10">
    <location>
        <begin position="28"/>
        <end position="424"/>
    </location>
</feature>
<keyword evidence="10" id="KW-0732">Signal</keyword>
<accession>A0A6L5B7V3</accession>
<keyword evidence="6 9" id="KW-0326">Glycosidase</keyword>
<evidence type="ECO:0000256" key="1">
    <source>
        <dbReference type="ARBA" id="ARBA00004191"/>
    </source>
</evidence>
<dbReference type="PROSITE" id="PS00502">
    <property type="entry name" value="POLYGALACTURONASE"/>
    <property type="match status" value="1"/>
</dbReference>
<dbReference type="Pfam" id="PF00295">
    <property type="entry name" value="Glyco_hydro_28"/>
    <property type="match status" value="1"/>
</dbReference>
<dbReference type="AlphaFoldDB" id="A0A6L5B7V3"/>
<evidence type="ECO:0000256" key="10">
    <source>
        <dbReference type="SAM" id="SignalP"/>
    </source>
</evidence>
<evidence type="ECO:0000313" key="11">
    <source>
        <dbReference type="EMBL" id="KAF1001618.1"/>
    </source>
</evidence>
<name>A0A6L5B7V3_APIGR</name>
<dbReference type="SUPFAM" id="SSF51126">
    <property type="entry name" value="Pectin lyase-like"/>
    <property type="match status" value="1"/>
</dbReference>
<evidence type="ECO:0000256" key="5">
    <source>
        <dbReference type="ARBA" id="ARBA00022801"/>
    </source>
</evidence>
<evidence type="ECO:0000256" key="4">
    <source>
        <dbReference type="ARBA" id="ARBA00022525"/>
    </source>
</evidence>
<comment type="caution">
    <text evidence="11">The sequence shown here is derived from an EMBL/GenBank/DDBJ whole genome shotgun (WGS) entry which is preliminary data.</text>
</comment>
<evidence type="ECO:0000256" key="6">
    <source>
        <dbReference type="ARBA" id="ARBA00023295"/>
    </source>
</evidence>
<dbReference type="GO" id="GO:0004650">
    <property type="term" value="F:polygalacturonase activity"/>
    <property type="evidence" value="ECO:0007669"/>
    <property type="project" value="InterPro"/>
</dbReference>
<comment type="similarity">
    <text evidence="2 9">Belongs to the glycosyl hydrolase 28 family.</text>
</comment>
<sequence>MSLTRSYSVAILQVWCMVLLLSCSAKADQYDTTFDPLTRRTLTATDHGGDATCPSYKVIDVSHYNNAKGDGKSDDTQAFLAAWKDVCSCPTAAKFLIPKGTWLTAELDFRGPCSAPHVLMELQGTLLAKPDQQAFPQGFWINVMGVQNFILNGGGTLNAQGERIWHVRAIGEKGKPLPDSLVVAQSNNSRVENINLVNGKGFNMKVYENENVTICNVHITSPGDSPNTDGIHIGRIKNVQIYDSIIGVGDDCVSIGDGSIDITVRNIVCGPGHGISVGSLGRFPYETDVRNILVDNCTFIQTLNGARIKTFHDSPQIAATNITYSNLIMTDVYNPIIIDQNYASTKPVPSKVKLSNIFFKNIKGTTWSNIAVSLNCSSSVPCQAVQLTDIDLKYTGNNTVDRQAHSACAHANAKFSGIMNPPGC</sequence>
<keyword evidence="3" id="KW-0134">Cell wall</keyword>
<reference evidence="11" key="1">
    <citation type="submission" date="2020-01" db="EMBL/GenBank/DDBJ databases">
        <title>The Celery Genome Sequence Reveals Sequential Paleo-tetraploidization, Resistance Gene Elimination, Karyotype Evolution, and Functional Innovation in Apiales.</title>
        <authorList>
            <person name="Song X."/>
        </authorList>
    </citation>
    <scope>NUCLEOTIDE SEQUENCE</scope>
    <source>
        <tissue evidence="11">Leaf</tissue>
    </source>
</reference>
<keyword evidence="12" id="KW-1185">Reference proteome</keyword>
<dbReference type="InterPro" id="IPR000743">
    <property type="entry name" value="Glyco_hydro_28"/>
</dbReference>
<dbReference type="EMBL" id="WRXP01003564">
    <property type="protein sequence ID" value="KAF1001618.1"/>
    <property type="molecule type" value="Genomic_DNA"/>
</dbReference>
<proteinExistence type="inferred from homology"/>
<evidence type="ECO:0000256" key="3">
    <source>
        <dbReference type="ARBA" id="ARBA00022512"/>
    </source>
</evidence>
<keyword evidence="4" id="KW-0964">Secreted</keyword>
<evidence type="ECO:0000256" key="2">
    <source>
        <dbReference type="ARBA" id="ARBA00008834"/>
    </source>
</evidence>
<organism evidence="11 12">
    <name type="scientific">Apium graveolens</name>
    <name type="common">Celery</name>
    <dbReference type="NCBI Taxonomy" id="4045"/>
    <lineage>
        <taxon>Eukaryota</taxon>
        <taxon>Viridiplantae</taxon>
        <taxon>Streptophyta</taxon>
        <taxon>Embryophyta</taxon>
        <taxon>Tracheophyta</taxon>
        <taxon>Spermatophyta</taxon>
        <taxon>Magnoliopsida</taxon>
        <taxon>eudicotyledons</taxon>
        <taxon>Gunneridae</taxon>
        <taxon>Pentapetalae</taxon>
        <taxon>asterids</taxon>
        <taxon>campanulids</taxon>
        <taxon>Apiales</taxon>
        <taxon>Apiaceae</taxon>
        <taxon>Apioideae</taxon>
        <taxon>apioid superclade</taxon>
        <taxon>Apieae</taxon>
        <taxon>Apium</taxon>
    </lineage>
</organism>
<keyword evidence="7" id="KW-0961">Cell wall biogenesis/degradation</keyword>
<keyword evidence="5 9" id="KW-0378">Hydrolase</keyword>
<dbReference type="Proteomes" id="UP000593563">
    <property type="component" value="Unassembled WGS sequence"/>
</dbReference>
<feature type="active site" evidence="8">
    <location>
        <position position="273"/>
    </location>
</feature>
<dbReference type="GO" id="GO:0071555">
    <property type="term" value="P:cell wall organization"/>
    <property type="evidence" value="ECO:0007669"/>
    <property type="project" value="UniProtKB-KW"/>
</dbReference>
<gene>
    <name evidence="11" type="ORF">AG4045_015453</name>
</gene>
<dbReference type="PROSITE" id="PS51257">
    <property type="entry name" value="PROKAR_LIPOPROTEIN"/>
    <property type="match status" value="1"/>
</dbReference>
<dbReference type="GO" id="GO:0005975">
    <property type="term" value="P:carbohydrate metabolic process"/>
    <property type="evidence" value="ECO:0007669"/>
    <property type="project" value="InterPro"/>
</dbReference>
<evidence type="ECO:0000256" key="8">
    <source>
        <dbReference type="PROSITE-ProRule" id="PRU10052"/>
    </source>
</evidence>
<evidence type="ECO:0000313" key="12">
    <source>
        <dbReference type="Proteomes" id="UP000593563"/>
    </source>
</evidence>
<dbReference type="FunFam" id="2.160.20.10:FF:000004">
    <property type="entry name" value="Pectin lyase-like superfamily protein"/>
    <property type="match status" value="1"/>
</dbReference>
<evidence type="ECO:0008006" key="13">
    <source>
        <dbReference type="Google" id="ProtNLM"/>
    </source>
</evidence>
<dbReference type="SMART" id="SM00710">
    <property type="entry name" value="PbH1"/>
    <property type="match status" value="6"/>
</dbReference>
<dbReference type="PANTHER" id="PTHR31375">
    <property type="match status" value="1"/>
</dbReference>
<evidence type="ECO:0000256" key="9">
    <source>
        <dbReference type="RuleBase" id="RU361169"/>
    </source>
</evidence>
<dbReference type="InterPro" id="IPR011050">
    <property type="entry name" value="Pectin_lyase_fold/virulence"/>
</dbReference>